<dbReference type="AlphaFoldDB" id="A0AAV4MD90"/>
<dbReference type="Proteomes" id="UP001054945">
    <property type="component" value="Unassembled WGS sequence"/>
</dbReference>
<sequence>EQNALHIDEDRNDLKKKAAALLLLRPAFPLDRKVPSWTVCSTIRTMGRGKKLLLECFGID</sequence>
<proteinExistence type="predicted"/>
<accession>A0AAV4MD90</accession>
<evidence type="ECO:0000313" key="2">
    <source>
        <dbReference type="Proteomes" id="UP001054945"/>
    </source>
</evidence>
<evidence type="ECO:0000313" key="1">
    <source>
        <dbReference type="EMBL" id="GIX68774.1"/>
    </source>
</evidence>
<organism evidence="1 2">
    <name type="scientific">Caerostris extrusa</name>
    <name type="common">Bark spider</name>
    <name type="synonym">Caerostris bankana</name>
    <dbReference type="NCBI Taxonomy" id="172846"/>
    <lineage>
        <taxon>Eukaryota</taxon>
        <taxon>Metazoa</taxon>
        <taxon>Ecdysozoa</taxon>
        <taxon>Arthropoda</taxon>
        <taxon>Chelicerata</taxon>
        <taxon>Arachnida</taxon>
        <taxon>Araneae</taxon>
        <taxon>Araneomorphae</taxon>
        <taxon>Entelegynae</taxon>
        <taxon>Araneoidea</taxon>
        <taxon>Araneidae</taxon>
        <taxon>Caerostris</taxon>
    </lineage>
</organism>
<keyword evidence="2" id="KW-1185">Reference proteome</keyword>
<gene>
    <name evidence="1" type="ORF">CEXT_500951</name>
</gene>
<dbReference type="EMBL" id="BPLR01001999">
    <property type="protein sequence ID" value="GIX68774.1"/>
    <property type="molecule type" value="Genomic_DNA"/>
</dbReference>
<feature type="non-terminal residue" evidence="1">
    <location>
        <position position="1"/>
    </location>
</feature>
<comment type="caution">
    <text evidence="1">The sequence shown here is derived from an EMBL/GenBank/DDBJ whole genome shotgun (WGS) entry which is preliminary data.</text>
</comment>
<reference evidence="1 2" key="1">
    <citation type="submission" date="2021-06" db="EMBL/GenBank/DDBJ databases">
        <title>Caerostris extrusa draft genome.</title>
        <authorList>
            <person name="Kono N."/>
            <person name="Arakawa K."/>
        </authorList>
    </citation>
    <scope>NUCLEOTIDE SEQUENCE [LARGE SCALE GENOMIC DNA]</scope>
</reference>
<name>A0AAV4MD90_CAEEX</name>
<protein>
    <submittedName>
        <fullName evidence="1">Uncharacterized protein</fullName>
    </submittedName>
</protein>